<dbReference type="EMBL" id="CP047593">
    <property type="protein sequence ID" value="QHI70105.1"/>
    <property type="molecule type" value="Genomic_DNA"/>
</dbReference>
<sequence>MQNIATDKSLNLHIQFRHMEPSAAIKQLIQEYAAKLPRFGAESGLCTVVIDETHHWNKGGIYHVSARLKVPRKKLLISTIQQESTQLDHLHSAIRLAFEDIERQLKKQKSKRRRYTAEQLTA</sequence>
<dbReference type="Gene3D" id="3.30.160.100">
    <property type="entry name" value="Ribosome hibernation promotion factor-like"/>
    <property type="match status" value="1"/>
</dbReference>
<dbReference type="AlphaFoldDB" id="A0A6P1MG96"/>
<accession>A0A6P1MG96</accession>
<dbReference type="InterPro" id="IPR036567">
    <property type="entry name" value="RHF-like"/>
</dbReference>
<evidence type="ECO:0000313" key="2">
    <source>
        <dbReference type="Proteomes" id="UP000464954"/>
    </source>
</evidence>
<name>A0A6P1MG96_9BACT</name>
<dbReference type="SUPFAM" id="SSF69754">
    <property type="entry name" value="Ribosome binding protein Y (YfiA homologue)"/>
    <property type="match status" value="1"/>
</dbReference>
<evidence type="ECO:0008006" key="3">
    <source>
        <dbReference type="Google" id="ProtNLM"/>
    </source>
</evidence>
<gene>
    <name evidence="1" type="ORF">GT409_11840</name>
</gene>
<evidence type="ECO:0000313" key="1">
    <source>
        <dbReference type="EMBL" id="QHI70105.1"/>
    </source>
</evidence>
<protein>
    <recommendedName>
        <fullName evidence="3">Ribosomal subunit interface protein</fullName>
    </recommendedName>
</protein>
<dbReference type="KEGG" id="taer:GT409_11840"/>
<dbReference type="RefSeq" id="WP_160629284.1">
    <property type="nucleotide sequence ID" value="NZ_CP047593.1"/>
</dbReference>
<reference evidence="1 2" key="1">
    <citation type="submission" date="2020-01" db="EMBL/GenBank/DDBJ databases">
        <title>Ponticoccus aerotolerans gen. nov., sp. nov., an anaerobic bacterium and proposal of Ponticoccusceae fam. nov., Ponticoccusles ord. nov. and Ponticoccuse classis nov. in the phylum Kiritimatiellaeota.</title>
        <authorList>
            <person name="Zhou L.Y."/>
            <person name="Du Z.J."/>
        </authorList>
    </citation>
    <scope>NUCLEOTIDE SEQUENCE [LARGE SCALE GENOMIC DNA]</scope>
    <source>
        <strain evidence="1 2">S-5007</strain>
    </source>
</reference>
<organism evidence="1 2">
    <name type="scientific">Tichowtungia aerotolerans</name>
    <dbReference type="NCBI Taxonomy" id="2697043"/>
    <lineage>
        <taxon>Bacteria</taxon>
        <taxon>Pseudomonadati</taxon>
        <taxon>Kiritimatiellota</taxon>
        <taxon>Tichowtungiia</taxon>
        <taxon>Tichowtungiales</taxon>
        <taxon>Tichowtungiaceae</taxon>
        <taxon>Tichowtungia</taxon>
    </lineage>
</organism>
<keyword evidence="2" id="KW-1185">Reference proteome</keyword>
<dbReference type="Proteomes" id="UP000464954">
    <property type="component" value="Chromosome"/>
</dbReference>
<dbReference type="InterPro" id="IPR003489">
    <property type="entry name" value="RHF/RaiA"/>
</dbReference>
<proteinExistence type="predicted"/>
<dbReference type="Pfam" id="PF02482">
    <property type="entry name" value="Ribosomal_S30AE"/>
    <property type="match status" value="1"/>
</dbReference>